<comment type="caution">
    <text evidence="8">The sequence shown here is derived from an EMBL/GenBank/DDBJ whole genome shotgun (WGS) entry which is preliminary data.</text>
</comment>
<dbReference type="InterPro" id="IPR016220">
    <property type="entry name" value="Me-P-triester_DNA_alkyl-Trfase"/>
</dbReference>
<dbReference type="RefSeq" id="WP_188802418.1">
    <property type="nucleotide sequence ID" value="NZ_BMOK01000005.1"/>
</dbReference>
<dbReference type="Pfam" id="PF02805">
    <property type="entry name" value="Ada_Zn_binding"/>
    <property type="match status" value="1"/>
</dbReference>
<evidence type="ECO:0000256" key="6">
    <source>
        <dbReference type="ARBA" id="ARBA00023163"/>
    </source>
</evidence>
<dbReference type="GO" id="GO:0043565">
    <property type="term" value="F:sequence-specific DNA binding"/>
    <property type="evidence" value="ECO:0007669"/>
    <property type="project" value="InterPro"/>
</dbReference>
<sequence>MEDFVNLTFDEMWEKFAACDRAYDGLFFTAVKTTKIYCRPSCRSRKPKKMNVTFYQDILEVEKAGFRPCKRCRPEADHSPDIGLIRAAIAFLMNHYRQQLVLRDIASYVGISSYYLERLFKKEMAETPRNYLEKIRVDKAAHFLRTTERKNLEICYEVGFQSPSNFYRVFRRLKNCSPAEYRRRSLSS</sequence>
<dbReference type="GO" id="GO:0006281">
    <property type="term" value="P:DNA repair"/>
    <property type="evidence" value="ECO:0007669"/>
    <property type="project" value="InterPro"/>
</dbReference>
<dbReference type="GO" id="GO:0008168">
    <property type="term" value="F:methyltransferase activity"/>
    <property type="evidence" value="ECO:0007669"/>
    <property type="project" value="UniProtKB-KW"/>
</dbReference>
<dbReference type="InterPro" id="IPR018060">
    <property type="entry name" value="HTH_AraC"/>
</dbReference>
<dbReference type="SMART" id="SM00342">
    <property type="entry name" value="HTH_ARAC"/>
    <property type="match status" value="1"/>
</dbReference>
<keyword evidence="5" id="KW-0010">Activator</keyword>
<dbReference type="InterPro" id="IPR004026">
    <property type="entry name" value="Ada_DNA_repair_Zn-bd"/>
</dbReference>
<dbReference type="EMBL" id="BMOK01000005">
    <property type="protein sequence ID" value="GGL51353.1"/>
    <property type="molecule type" value="Genomic_DNA"/>
</dbReference>
<dbReference type="PANTHER" id="PTHR43280">
    <property type="entry name" value="ARAC-FAMILY TRANSCRIPTIONAL REGULATOR"/>
    <property type="match status" value="1"/>
</dbReference>
<dbReference type="GO" id="GO:0008270">
    <property type="term" value="F:zinc ion binding"/>
    <property type="evidence" value="ECO:0007669"/>
    <property type="project" value="InterPro"/>
</dbReference>
<gene>
    <name evidence="8" type="ORF">GCM10007968_14390</name>
</gene>
<dbReference type="PIRSF" id="PIRSF000408">
    <property type="entry name" value="Alkyltransferas_AdaA"/>
    <property type="match status" value="1"/>
</dbReference>
<dbReference type="GO" id="GO:0032259">
    <property type="term" value="P:methylation"/>
    <property type="evidence" value="ECO:0007669"/>
    <property type="project" value="UniProtKB-KW"/>
</dbReference>
<dbReference type="Gene3D" id="3.40.10.10">
    <property type="entry name" value="DNA Methylphosphotriester Repair Domain"/>
    <property type="match status" value="1"/>
</dbReference>
<evidence type="ECO:0000313" key="8">
    <source>
        <dbReference type="EMBL" id="GGL51353.1"/>
    </source>
</evidence>
<name>A0A917S1U6_9BACL</name>
<protein>
    <submittedName>
        <fullName evidence="8">AraC family transcriptional regulator</fullName>
    </submittedName>
</protein>
<dbReference type="Proteomes" id="UP000654670">
    <property type="component" value="Unassembled WGS sequence"/>
</dbReference>
<keyword evidence="2" id="KW-0489">Methyltransferase</keyword>
<dbReference type="InterPro" id="IPR009057">
    <property type="entry name" value="Homeodomain-like_sf"/>
</dbReference>
<keyword evidence="2" id="KW-0808">Transferase</keyword>
<dbReference type="AlphaFoldDB" id="A0A917S1U6"/>
<reference evidence="8" key="2">
    <citation type="submission" date="2020-09" db="EMBL/GenBank/DDBJ databases">
        <authorList>
            <person name="Sun Q."/>
            <person name="Ohkuma M."/>
        </authorList>
    </citation>
    <scope>NUCLEOTIDE SEQUENCE</scope>
    <source>
        <strain evidence="8">JCM 15325</strain>
    </source>
</reference>
<evidence type="ECO:0000313" key="9">
    <source>
        <dbReference type="Proteomes" id="UP000654670"/>
    </source>
</evidence>
<reference evidence="8" key="1">
    <citation type="journal article" date="2014" name="Int. J. Syst. Evol. Microbiol.">
        <title>Complete genome sequence of Corynebacterium casei LMG S-19264T (=DSM 44701T), isolated from a smear-ripened cheese.</title>
        <authorList>
            <consortium name="US DOE Joint Genome Institute (JGI-PGF)"/>
            <person name="Walter F."/>
            <person name="Albersmeier A."/>
            <person name="Kalinowski J."/>
            <person name="Ruckert C."/>
        </authorList>
    </citation>
    <scope>NUCLEOTIDE SEQUENCE</scope>
    <source>
        <strain evidence="8">JCM 15325</strain>
    </source>
</reference>
<dbReference type="PANTHER" id="PTHR43280:SF2">
    <property type="entry name" value="HTH-TYPE TRANSCRIPTIONAL REGULATOR EXSA"/>
    <property type="match status" value="1"/>
</dbReference>
<dbReference type="InterPro" id="IPR035451">
    <property type="entry name" value="Ada-like_dom_sf"/>
</dbReference>
<dbReference type="GO" id="GO:0003700">
    <property type="term" value="F:DNA-binding transcription factor activity"/>
    <property type="evidence" value="ECO:0007669"/>
    <property type="project" value="InterPro"/>
</dbReference>
<dbReference type="Pfam" id="PF12833">
    <property type="entry name" value="HTH_18"/>
    <property type="match status" value="1"/>
</dbReference>
<evidence type="ECO:0000256" key="1">
    <source>
        <dbReference type="ARBA" id="ARBA00001947"/>
    </source>
</evidence>
<dbReference type="SUPFAM" id="SSF46689">
    <property type="entry name" value="Homeodomain-like"/>
    <property type="match status" value="2"/>
</dbReference>
<evidence type="ECO:0000256" key="5">
    <source>
        <dbReference type="ARBA" id="ARBA00023159"/>
    </source>
</evidence>
<evidence type="ECO:0000259" key="7">
    <source>
        <dbReference type="PROSITE" id="PS01124"/>
    </source>
</evidence>
<dbReference type="Gene3D" id="1.10.10.60">
    <property type="entry name" value="Homeodomain-like"/>
    <property type="match status" value="2"/>
</dbReference>
<proteinExistence type="predicted"/>
<keyword evidence="9" id="KW-1185">Reference proteome</keyword>
<evidence type="ECO:0000256" key="3">
    <source>
        <dbReference type="ARBA" id="ARBA00023015"/>
    </source>
</evidence>
<dbReference type="PROSITE" id="PS01124">
    <property type="entry name" value="HTH_ARAC_FAMILY_2"/>
    <property type="match status" value="1"/>
</dbReference>
<keyword evidence="4" id="KW-0238">DNA-binding</keyword>
<comment type="cofactor">
    <cofactor evidence="1">
        <name>Zn(2+)</name>
        <dbReference type="ChEBI" id="CHEBI:29105"/>
    </cofactor>
</comment>
<feature type="domain" description="HTH araC/xylS-type" evidence="7">
    <location>
        <begin position="86"/>
        <end position="184"/>
    </location>
</feature>
<keyword evidence="6" id="KW-0804">Transcription</keyword>
<accession>A0A917S1U6</accession>
<evidence type="ECO:0000256" key="4">
    <source>
        <dbReference type="ARBA" id="ARBA00023125"/>
    </source>
</evidence>
<dbReference type="SUPFAM" id="SSF57884">
    <property type="entry name" value="Ada DNA repair protein, N-terminal domain (N-Ada 10)"/>
    <property type="match status" value="1"/>
</dbReference>
<keyword evidence="3" id="KW-0805">Transcription regulation</keyword>
<evidence type="ECO:0000256" key="2">
    <source>
        <dbReference type="ARBA" id="ARBA00022603"/>
    </source>
</evidence>
<organism evidence="8 9">
    <name type="scientific">Sporolactobacillus putidus</name>
    <dbReference type="NCBI Taxonomy" id="492735"/>
    <lineage>
        <taxon>Bacteria</taxon>
        <taxon>Bacillati</taxon>
        <taxon>Bacillota</taxon>
        <taxon>Bacilli</taxon>
        <taxon>Bacillales</taxon>
        <taxon>Sporolactobacillaceae</taxon>
        <taxon>Sporolactobacillus</taxon>
    </lineage>
</organism>